<comment type="caution">
    <text evidence="3">The sequence shown here is derived from an EMBL/GenBank/DDBJ whole genome shotgun (WGS) entry which is preliminary data.</text>
</comment>
<evidence type="ECO:0000256" key="2">
    <source>
        <dbReference type="SAM" id="Phobius"/>
    </source>
</evidence>
<feature type="transmembrane region" description="Helical" evidence="2">
    <location>
        <begin position="195"/>
        <end position="216"/>
    </location>
</feature>
<gene>
    <name evidence="3" type="ORF">E0H75_42415</name>
</gene>
<dbReference type="Proteomes" id="UP000293342">
    <property type="component" value="Unassembled WGS sequence"/>
</dbReference>
<keyword evidence="2" id="KW-1133">Transmembrane helix</keyword>
<evidence type="ECO:0000313" key="3">
    <source>
        <dbReference type="EMBL" id="TCC33911.1"/>
    </source>
</evidence>
<keyword evidence="2" id="KW-0472">Membrane</keyword>
<evidence type="ECO:0000313" key="4">
    <source>
        <dbReference type="Proteomes" id="UP000293342"/>
    </source>
</evidence>
<protein>
    <recommendedName>
        <fullName evidence="5">DUF2637 domain-containing protein</fullName>
    </recommendedName>
</protein>
<evidence type="ECO:0008006" key="5">
    <source>
        <dbReference type="Google" id="ProtNLM"/>
    </source>
</evidence>
<dbReference type="AlphaFoldDB" id="A0A4R0IK86"/>
<keyword evidence="2" id="KW-0812">Transmembrane</keyword>
<feature type="transmembrane region" description="Helical" evidence="2">
    <location>
        <begin position="222"/>
        <end position="245"/>
    </location>
</feature>
<reference evidence="3 4" key="1">
    <citation type="submission" date="2019-02" db="EMBL/GenBank/DDBJ databases">
        <title>Kribbella capetownensis sp. nov. and Kribbella speibonae sp. nov., isolated from soil.</title>
        <authorList>
            <person name="Curtis S.M."/>
            <person name="Norton I."/>
            <person name="Everest G.J."/>
            <person name="Meyers P.R."/>
        </authorList>
    </citation>
    <scope>NUCLEOTIDE SEQUENCE [LARGE SCALE GENOMIC DNA]</scope>
    <source>
        <strain evidence="3 4">YM53</strain>
    </source>
</reference>
<keyword evidence="4" id="KW-1185">Reference proteome</keyword>
<accession>A0A4R0IK86</accession>
<dbReference type="RefSeq" id="WP_131519398.1">
    <property type="nucleotide sequence ID" value="NZ_SJKD01000019.1"/>
</dbReference>
<feature type="region of interest" description="Disordered" evidence="1">
    <location>
        <begin position="65"/>
        <end position="112"/>
    </location>
</feature>
<feature type="transmembrane region" description="Helical" evidence="2">
    <location>
        <begin position="282"/>
        <end position="300"/>
    </location>
</feature>
<feature type="transmembrane region" description="Helical" evidence="2">
    <location>
        <begin position="257"/>
        <end position="276"/>
    </location>
</feature>
<sequence length="435" mass="47702">MTDLATDRRLQVAPVALVEIPEDPAQLHELARRAYKKSVADHQPLSGKALGEMFRRGESWGRGKIREFRDEQVQGDQTRGSGPVQAAGAAPAHAERDTARRQAKSAATTTTAELGQRRVELAAETGRGGQLEVRVEQLLAEASALAHGRDAERAAHREEVAALQAEHTRVVDAMKIQAAALSTEQAQRRRKVGMVLVLVACAAAMTTSGWGMWTFLNDLGRLPWPMVTAMFLLFDAAAVACAWLGRINRLQNGRMGAEGALVWVFAVLSGVVSASDADGREAWIRFLAPMVAAVMFELLIRGERRDLTNHEGPVARIRRRALARFGLLDDIDQDDEQAARSRTAARLATLAYRVHQTKPDTAARRRAVGRYHRRLRVANERMGFATNAEMVRDVRIHLDSLFRSVSGTSAEAVTDVDVWSTPTLTARARTAGGEQ</sequence>
<organism evidence="3 4">
    <name type="scientific">Kribbella capetownensis</name>
    <dbReference type="NCBI Taxonomy" id="1572659"/>
    <lineage>
        <taxon>Bacteria</taxon>
        <taxon>Bacillati</taxon>
        <taxon>Actinomycetota</taxon>
        <taxon>Actinomycetes</taxon>
        <taxon>Propionibacteriales</taxon>
        <taxon>Kribbellaceae</taxon>
        <taxon>Kribbella</taxon>
    </lineage>
</organism>
<dbReference type="EMBL" id="SJKD01000019">
    <property type="protein sequence ID" value="TCC33911.1"/>
    <property type="molecule type" value="Genomic_DNA"/>
</dbReference>
<proteinExistence type="predicted"/>
<dbReference type="OrthoDB" id="3405422at2"/>
<name>A0A4R0IK86_9ACTN</name>
<evidence type="ECO:0000256" key="1">
    <source>
        <dbReference type="SAM" id="MobiDB-lite"/>
    </source>
</evidence>